<dbReference type="Proteomes" id="UP000070089">
    <property type="component" value="Unassembled WGS sequence"/>
</dbReference>
<accession>A0A132NX59</accession>
<organism evidence="2 3">
    <name type="scientific">Giardia duodenalis assemblage B</name>
    <dbReference type="NCBI Taxonomy" id="1394984"/>
    <lineage>
        <taxon>Eukaryota</taxon>
        <taxon>Metamonada</taxon>
        <taxon>Diplomonadida</taxon>
        <taxon>Hexamitidae</taxon>
        <taxon>Giardiinae</taxon>
        <taxon>Giardia</taxon>
    </lineage>
</organism>
<dbReference type="EMBL" id="JXTI01000026">
    <property type="protein sequence ID" value="KWX14649.1"/>
    <property type="molecule type" value="Genomic_DNA"/>
</dbReference>
<dbReference type="OrthoDB" id="10257134at2759"/>
<evidence type="ECO:0000313" key="2">
    <source>
        <dbReference type="EMBL" id="KWX14649.1"/>
    </source>
</evidence>
<reference evidence="2 3" key="1">
    <citation type="journal article" date="2015" name="Mol. Biochem. Parasitol.">
        <title>Identification of polymorphic genes for use in assemblage B genotyping assays through comparative genomics of multiple assemblage B Giardia duodenalis isolates.</title>
        <authorList>
            <person name="Wielinga C."/>
            <person name="Thompson R.C."/>
            <person name="Monis P."/>
            <person name="Ryan U."/>
        </authorList>
    </citation>
    <scope>NUCLEOTIDE SEQUENCE [LARGE SCALE GENOMIC DNA]</scope>
    <source>
        <strain evidence="2 3">BAH15c1</strain>
    </source>
</reference>
<feature type="region of interest" description="Disordered" evidence="1">
    <location>
        <begin position="1"/>
        <end position="35"/>
    </location>
</feature>
<feature type="compositionally biased region" description="Polar residues" evidence="1">
    <location>
        <begin position="390"/>
        <end position="407"/>
    </location>
</feature>
<feature type="compositionally biased region" description="Polar residues" evidence="1">
    <location>
        <begin position="293"/>
        <end position="308"/>
    </location>
</feature>
<gene>
    <name evidence="2" type="ORF">QR46_1313</name>
</gene>
<protein>
    <submittedName>
        <fullName evidence="2">Uncharacterized protein</fullName>
    </submittedName>
</protein>
<evidence type="ECO:0000313" key="3">
    <source>
        <dbReference type="Proteomes" id="UP000070089"/>
    </source>
</evidence>
<comment type="caution">
    <text evidence="2">The sequence shown here is derived from an EMBL/GenBank/DDBJ whole genome shotgun (WGS) entry which is preliminary data.</text>
</comment>
<dbReference type="AlphaFoldDB" id="A0A132NX59"/>
<evidence type="ECO:0000256" key="1">
    <source>
        <dbReference type="SAM" id="MobiDB-lite"/>
    </source>
</evidence>
<feature type="region of interest" description="Disordered" evidence="1">
    <location>
        <begin position="373"/>
        <end position="419"/>
    </location>
</feature>
<name>A0A132NX59_GIAIN</name>
<sequence>MQTIRNDGLASAVRGPDNKLRDLLNGTGRPGFSSVTRPFAQQMQRKIDLLDWRGRRQPYSKLPAAQTKGHSTTNDTGNRHEHNGSIPLQSLTTSKVTESSVALGSFGTHPSTAQYSKEKLSAEIPLNTFLLSTIDHDLPGTLPSADPDKQLPQLSSCPHIDYINSLTRTQDTTKYDFCNPELYDDPFGDPIPSGDAHQISRVTPAKYIDNIPRIQRSLSIKQDSAGGLPGVYDPMGRSMDFNTLASKTRHRLGIGTTPLGIPSSMSLANLLTTKGETISRHAPSKASTKEQKGSSNTPHSTAFRSSLAHSHISMDSDSRDSDVYPVYETSNLACFKRIDSDISSIQEKGSPLPASRTATAPILTDALLSPGTPHVLHSASAKKSSKATIERNNTPPRTRAVVSSSGEESPANDPNDKKAPVTLESLWPAVSAPNPTRHTFKPLNPAQTSQYSYLHGRSTTFKNTYTAVLSIGPLEDSRMLMFRTKKSQQSPMTRAGDTKDDILLPYTHIDHDSDLETHPLEPHNCPRHAPKTTHESAADRNALPTIAKEDDAVSLGRGAHPPEKLRSANSQVPSDILPTIAPLDKGAPKRSASGASLLHVNIPSSVDKSSTAKNPQIAKGDLPGTQKKIAVRTAVSLTNVLKHRDPSQQLLSVVHAADVIRPSPTLQPND</sequence>
<feature type="compositionally biased region" description="Basic and acidic residues" evidence="1">
    <location>
        <begin position="312"/>
        <end position="322"/>
    </location>
</feature>
<proteinExistence type="predicted"/>
<feature type="region of interest" description="Disordered" evidence="1">
    <location>
        <begin position="277"/>
        <end position="323"/>
    </location>
</feature>
<dbReference type="VEuPathDB" id="GiardiaDB:QR46_1313"/>
<feature type="region of interest" description="Disordered" evidence="1">
    <location>
        <begin position="58"/>
        <end position="93"/>
    </location>
</feature>
<feature type="region of interest" description="Disordered" evidence="1">
    <location>
        <begin position="514"/>
        <end position="573"/>
    </location>
</feature>